<organism evidence="1 2">
    <name type="scientific">Paracoccus gahaiensis</name>
    <dbReference type="NCBI Taxonomy" id="1706839"/>
    <lineage>
        <taxon>Bacteria</taxon>
        <taxon>Pseudomonadati</taxon>
        <taxon>Pseudomonadota</taxon>
        <taxon>Alphaproteobacteria</taxon>
        <taxon>Rhodobacterales</taxon>
        <taxon>Paracoccaceae</taxon>
        <taxon>Paracoccus</taxon>
    </lineage>
</organism>
<reference evidence="1 2" key="1">
    <citation type="submission" date="2019-04" db="EMBL/GenBank/DDBJ databases">
        <authorList>
            <person name="Li J."/>
        </authorList>
    </citation>
    <scope>NUCLEOTIDE SEQUENCE [LARGE SCALE GENOMIC DNA]</scope>
    <source>
        <strain evidence="1 2">KCTC 42687</strain>
    </source>
</reference>
<gene>
    <name evidence="1" type="ORF">FA743_10945</name>
</gene>
<proteinExistence type="predicted"/>
<sequence>MENQVAEDIRWNTDHSSAVGGVLLTGLVYALRRLDQTKQPEGWHQDLFEQISAHLDDTPKIPTRGDPERVQAIEKFGSSEAMREAHQVLEKVFALALGQAR</sequence>
<dbReference type="EMBL" id="SUNI01000009">
    <property type="protein sequence ID" value="TJZ91605.1"/>
    <property type="molecule type" value="Genomic_DNA"/>
</dbReference>
<keyword evidence="2" id="KW-1185">Reference proteome</keyword>
<protein>
    <submittedName>
        <fullName evidence="1">Uncharacterized protein</fullName>
    </submittedName>
</protein>
<accession>A0A4U0R978</accession>
<dbReference type="AlphaFoldDB" id="A0A4U0R978"/>
<name>A0A4U0R978_9RHOB</name>
<comment type="caution">
    <text evidence="1">The sequence shown here is derived from an EMBL/GenBank/DDBJ whole genome shotgun (WGS) entry which is preliminary data.</text>
</comment>
<dbReference type="Proteomes" id="UP000309747">
    <property type="component" value="Unassembled WGS sequence"/>
</dbReference>
<evidence type="ECO:0000313" key="2">
    <source>
        <dbReference type="Proteomes" id="UP000309747"/>
    </source>
</evidence>
<evidence type="ECO:0000313" key="1">
    <source>
        <dbReference type="EMBL" id="TJZ91605.1"/>
    </source>
</evidence>